<evidence type="ECO:0000259" key="1">
    <source>
        <dbReference type="PROSITE" id="PS50883"/>
    </source>
</evidence>
<gene>
    <name evidence="2" type="ORF">SAMN04489716_0474</name>
</gene>
<accession>A0A1H1R2T0</accession>
<evidence type="ECO:0000313" key="3">
    <source>
        <dbReference type="Proteomes" id="UP000198688"/>
    </source>
</evidence>
<dbReference type="Proteomes" id="UP000198688">
    <property type="component" value="Chromosome I"/>
</dbReference>
<dbReference type="PROSITE" id="PS50883">
    <property type="entry name" value="EAL"/>
    <property type="match status" value="1"/>
</dbReference>
<dbReference type="InterPro" id="IPR001633">
    <property type="entry name" value="EAL_dom"/>
</dbReference>
<organism evidence="2 3">
    <name type="scientific">Actinoplanes derwentensis</name>
    <dbReference type="NCBI Taxonomy" id="113562"/>
    <lineage>
        <taxon>Bacteria</taxon>
        <taxon>Bacillati</taxon>
        <taxon>Actinomycetota</taxon>
        <taxon>Actinomycetes</taxon>
        <taxon>Micromonosporales</taxon>
        <taxon>Micromonosporaceae</taxon>
        <taxon>Actinoplanes</taxon>
    </lineage>
</organism>
<keyword evidence="3" id="KW-1185">Reference proteome</keyword>
<dbReference type="AlphaFoldDB" id="A0A1H1R2T0"/>
<proteinExistence type="predicted"/>
<evidence type="ECO:0000313" key="2">
    <source>
        <dbReference type="EMBL" id="SDS29825.1"/>
    </source>
</evidence>
<name>A0A1H1R2T0_9ACTN</name>
<sequence length="32" mass="3351">MGYRYGQGFLMARPLPAADCGALMADAPVHVA</sequence>
<protein>
    <recommendedName>
        <fullName evidence="1">EAL domain-containing protein</fullName>
    </recommendedName>
</protein>
<reference evidence="2 3" key="1">
    <citation type="submission" date="2016-10" db="EMBL/GenBank/DDBJ databases">
        <authorList>
            <person name="de Groot N.N."/>
        </authorList>
    </citation>
    <scope>NUCLEOTIDE SEQUENCE [LARGE SCALE GENOMIC DNA]</scope>
    <source>
        <strain evidence="2 3">DSM 43941</strain>
    </source>
</reference>
<feature type="domain" description="EAL" evidence="1">
    <location>
        <begin position="1"/>
        <end position="28"/>
    </location>
</feature>
<dbReference type="EMBL" id="LT629758">
    <property type="protein sequence ID" value="SDS29825.1"/>
    <property type="molecule type" value="Genomic_DNA"/>
</dbReference>